<gene>
    <name evidence="20" type="ORF">GGR43_002051</name>
</gene>
<comment type="similarity">
    <text evidence="2 17">Belongs to the Nudix hydrolase family.</text>
</comment>
<evidence type="ECO:0000313" key="21">
    <source>
        <dbReference type="Proteomes" id="UP000571950"/>
    </source>
</evidence>
<dbReference type="Gene3D" id="3.90.79.10">
    <property type="entry name" value="Nucleoside Triphosphate Pyrophosphohydrolase"/>
    <property type="match status" value="1"/>
</dbReference>
<dbReference type="InterPro" id="IPR020476">
    <property type="entry name" value="Nudix_hydrolase"/>
</dbReference>
<dbReference type="GO" id="GO:0044715">
    <property type="term" value="F:8-oxo-dGDP phosphatase activity"/>
    <property type="evidence" value="ECO:0007669"/>
    <property type="project" value="TreeGrafter"/>
</dbReference>
<evidence type="ECO:0000256" key="17">
    <source>
        <dbReference type="RuleBase" id="RU003476"/>
    </source>
</evidence>
<keyword evidence="8" id="KW-0460">Magnesium</keyword>
<evidence type="ECO:0000313" key="20">
    <source>
        <dbReference type="EMBL" id="MBB3926334.1"/>
    </source>
</evidence>
<comment type="cofactor">
    <cofactor evidence="1">
        <name>Mg(2+)</name>
        <dbReference type="ChEBI" id="CHEBI:18420"/>
    </cofactor>
</comment>
<comment type="catalytic activity">
    <reaction evidence="11">
        <text>8-oxo-GTP + H2O = 8-oxo-GMP + diphosphate + H(+)</text>
        <dbReference type="Rhea" id="RHEA:67616"/>
        <dbReference type="ChEBI" id="CHEBI:15377"/>
        <dbReference type="ChEBI" id="CHEBI:15378"/>
        <dbReference type="ChEBI" id="CHEBI:33019"/>
        <dbReference type="ChEBI" id="CHEBI:143553"/>
        <dbReference type="ChEBI" id="CHEBI:145694"/>
    </reaction>
</comment>
<dbReference type="GO" id="GO:0046872">
    <property type="term" value="F:metal ion binding"/>
    <property type="evidence" value="ECO:0007669"/>
    <property type="project" value="UniProtKB-KW"/>
</dbReference>
<dbReference type="PROSITE" id="PS51462">
    <property type="entry name" value="NUDIX"/>
    <property type="match status" value="1"/>
</dbReference>
<accession>A0A7W6BR86</accession>
<dbReference type="Pfam" id="PF00293">
    <property type="entry name" value="NUDIX"/>
    <property type="match status" value="1"/>
</dbReference>
<evidence type="ECO:0000256" key="4">
    <source>
        <dbReference type="ARBA" id="ARBA00022705"/>
    </source>
</evidence>
<dbReference type="PROSITE" id="PS00893">
    <property type="entry name" value="NUDIX_BOX"/>
    <property type="match status" value="1"/>
</dbReference>
<dbReference type="GO" id="GO:0035539">
    <property type="term" value="F:8-oxo-7,8-dihydrodeoxyguanosine triphosphate pyrophosphatase activity"/>
    <property type="evidence" value="ECO:0007669"/>
    <property type="project" value="UniProtKB-EC"/>
</dbReference>
<feature type="domain" description="Nudix hydrolase" evidence="19">
    <location>
        <begin position="24"/>
        <end position="151"/>
    </location>
</feature>
<evidence type="ECO:0000256" key="9">
    <source>
        <dbReference type="ARBA" id="ARBA00023204"/>
    </source>
</evidence>
<dbReference type="InterPro" id="IPR020084">
    <property type="entry name" value="NUDIX_hydrolase_CS"/>
</dbReference>
<evidence type="ECO:0000256" key="11">
    <source>
        <dbReference type="ARBA" id="ARBA00036904"/>
    </source>
</evidence>
<sequence length="154" mass="16775">MMDALSVSQSASNRPDSAPTAERARLLVTAAALVDADGRILVQQRPEGKPMAGLWEFPGGKVEPGETPEEALIRELKEELGISTHKSCLAPVTFASEPLGDRDLLLLLYICRKWTGVPRLHHASPMQWVRPAEMFSLPMPPADLPMIGILDALV</sequence>
<evidence type="ECO:0000256" key="6">
    <source>
        <dbReference type="ARBA" id="ARBA00022763"/>
    </source>
</evidence>
<dbReference type="PANTHER" id="PTHR47707:SF1">
    <property type="entry name" value="NUDIX HYDROLASE FAMILY PROTEIN"/>
    <property type="match status" value="1"/>
</dbReference>
<comment type="caution">
    <text evidence="20">The sequence shown here is derived from an EMBL/GenBank/DDBJ whole genome shotgun (WGS) entry which is preliminary data.</text>
</comment>
<dbReference type="AlphaFoldDB" id="A0A7W6BR86"/>
<dbReference type="Proteomes" id="UP000571950">
    <property type="component" value="Unassembled WGS sequence"/>
</dbReference>
<evidence type="ECO:0000259" key="19">
    <source>
        <dbReference type="PROSITE" id="PS51462"/>
    </source>
</evidence>
<evidence type="ECO:0000256" key="8">
    <source>
        <dbReference type="ARBA" id="ARBA00022842"/>
    </source>
</evidence>
<dbReference type="CDD" id="cd03425">
    <property type="entry name" value="NUDIX_MutT_NudA_like"/>
    <property type="match status" value="1"/>
</dbReference>
<keyword evidence="7 17" id="KW-0378">Hydrolase</keyword>
<name>A0A7W6BR86_9SPHN</name>
<keyword evidence="6" id="KW-0227">DNA damage</keyword>
<dbReference type="GO" id="GO:0044716">
    <property type="term" value="F:8-oxo-GDP phosphatase activity"/>
    <property type="evidence" value="ECO:0007669"/>
    <property type="project" value="TreeGrafter"/>
</dbReference>
<evidence type="ECO:0000256" key="2">
    <source>
        <dbReference type="ARBA" id="ARBA00005582"/>
    </source>
</evidence>
<keyword evidence="4" id="KW-0235">DNA replication</keyword>
<dbReference type="RefSeq" id="WP_425502185.1">
    <property type="nucleotide sequence ID" value="NZ_BSPS01000016.1"/>
</dbReference>
<evidence type="ECO:0000256" key="14">
    <source>
        <dbReference type="ARBA" id="ARBA00041592"/>
    </source>
</evidence>
<dbReference type="GO" id="GO:0008413">
    <property type="term" value="F:8-oxo-7,8-dihydroguanosine triphosphate pyrophosphatase activity"/>
    <property type="evidence" value="ECO:0007669"/>
    <property type="project" value="TreeGrafter"/>
</dbReference>
<keyword evidence="9" id="KW-0234">DNA repair</keyword>
<proteinExistence type="inferred from homology"/>
<dbReference type="EC" id="3.6.1.55" evidence="12"/>
<dbReference type="PRINTS" id="PR00502">
    <property type="entry name" value="NUDIXFAMILY"/>
</dbReference>
<dbReference type="GO" id="GO:0006281">
    <property type="term" value="P:DNA repair"/>
    <property type="evidence" value="ECO:0007669"/>
    <property type="project" value="UniProtKB-KW"/>
</dbReference>
<dbReference type="InterPro" id="IPR047127">
    <property type="entry name" value="MutT-like"/>
</dbReference>
<evidence type="ECO:0000256" key="7">
    <source>
        <dbReference type="ARBA" id="ARBA00022801"/>
    </source>
</evidence>
<keyword evidence="21" id="KW-1185">Reference proteome</keyword>
<evidence type="ECO:0000256" key="5">
    <source>
        <dbReference type="ARBA" id="ARBA00022723"/>
    </source>
</evidence>
<evidence type="ECO:0000256" key="3">
    <source>
        <dbReference type="ARBA" id="ARBA00022457"/>
    </source>
</evidence>
<dbReference type="InterPro" id="IPR015797">
    <property type="entry name" value="NUDIX_hydrolase-like_dom_sf"/>
</dbReference>
<organism evidence="20 21">
    <name type="scientific">Sphingobium jiangsuense</name>
    <dbReference type="NCBI Taxonomy" id="870476"/>
    <lineage>
        <taxon>Bacteria</taxon>
        <taxon>Pseudomonadati</taxon>
        <taxon>Pseudomonadota</taxon>
        <taxon>Alphaproteobacteria</taxon>
        <taxon>Sphingomonadales</taxon>
        <taxon>Sphingomonadaceae</taxon>
        <taxon>Sphingobium</taxon>
    </lineage>
</organism>
<feature type="compositionally biased region" description="Polar residues" evidence="18">
    <location>
        <begin position="1"/>
        <end position="15"/>
    </location>
</feature>
<dbReference type="GO" id="GO:0006260">
    <property type="term" value="P:DNA replication"/>
    <property type="evidence" value="ECO:0007669"/>
    <property type="project" value="UniProtKB-KW"/>
</dbReference>
<dbReference type="InterPro" id="IPR000086">
    <property type="entry name" value="NUDIX_hydrolase_dom"/>
</dbReference>
<feature type="region of interest" description="Disordered" evidence="18">
    <location>
        <begin position="1"/>
        <end position="20"/>
    </location>
</feature>
<evidence type="ECO:0000256" key="10">
    <source>
        <dbReference type="ARBA" id="ARBA00035861"/>
    </source>
</evidence>
<evidence type="ECO:0000256" key="18">
    <source>
        <dbReference type="SAM" id="MobiDB-lite"/>
    </source>
</evidence>
<comment type="catalytic activity">
    <reaction evidence="10">
        <text>8-oxo-dGTP + H2O = 8-oxo-dGMP + diphosphate + H(+)</text>
        <dbReference type="Rhea" id="RHEA:31575"/>
        <dbReference type="ChEBI" id="CHEBI:15377"/>
        <dbReference type="ChEBI" id="CHEBI:15378"/>
        <dbReference type="ChEBI" id="CHEBI:33019"/>
        <dbReference type="ChEBI" id="CHEBI:63224"/>
        <dbReference type="ChEBI" id="CHEBI:77896"/>
        <dbReference type="EC" id="3.6.1.55"/>
    </reaction>
</comment>
<dbReference type="PANTHER" id="PTHR47707">
    <property type="entry name" value="8-OXO-DGTP DIPHOSPHATASE"/>
    <property type="match status" value="1"/>
</dbReference>
<evidence type="ECO:0000256" key="15">
    <source>
        <dbReference type="ARBA" id="ARBA00041979"/>
    </source>
</evidence>
<dbReference type="SUPFAM" id="SSF55811">
    <property type="entry name" value="Nudix"/>
    <property type="match status" value="1"/>
</dbReference>
<evidence type="ECO:0000256" key="13">
    <source>
        <dbReference type="ARBA" id="ARBA00040794"/>
    </source>
</evidence>
<evidence type="ECO:0000256" key="12">
    <source>
        <dbReference type="ARBA" id="ARBA00038905"/>
    </source>
</evidence>
<reference evidence="20 21" key="1">
    <citation type="submission" date="2020-08" db="EMBL/GenBank/DDBJ databases">
        <title>Genomic Encyclopedia of Type Strains, Phase IV (KMG-IV): sequencing the most valuable type-strain genomes for metagenomic binning, comparative biology and taxonomic classification.</title>
        <authorList>
            <person name="Goeker M."/>
        </authorList>
    </citation>
    <scope>NUCLEOTIDE SEQUENCE [LARGE SCALE GENOMIC DNA]</scope>
    <source>
        <strain evidence="20 21">DSM 26189</strain>
    </source>
</reference>
<keyword evidence="5" id="KW-0479">Metal-binding</keyword>
<evidence type="ECO:0000256" key="1">
    <source>
        <dbReference type="ARBA" id="ARBA00001946"/>
    </source>
</evidence>
<dbReference type="EMBL" id="JACIDT010000006">
    <property type="protein sequence ID" value="MBB3926334.1"/>
    <property type="molecule type" value="Genomic_DNA"/>
</dbReference>
<protein>
    <recommendedName>
        <fullName evidence="13">8-oxo-dGTP diphosphatase</fullName>
        <ecNumber evidence="12">3.6.1.55</ecNumber>
    </recommendedName>
    <alternativeName>
        <fullName evidence="16">7,8-dihydro-8-oxoguanine-triphosphatase</fullName>
    </alternativeName>
    <alternativeName>
        <fullName evidence="15">Mutator protein MutT</fullName>
    </alternativeName>
    <alternativeName>
        <fullName evidence="14">dGTP pyrophosphohydrolase</fullName>
    </alternativeName>
</protein>
<keyword evidence="3" id="KW-0515">Mutator protein</keyword>
<evidence type="ECO:0000256" key="16">
    <source>
        <dbReference type="ARBA" id="ARBA00042798"/>
    </source>
</evidence>